<evidence type="ECO:0000256" key="2">
    <source>
        <dbReference type="ARBA" id="ARBA00023015"/>
    </source>
</evidence>
<dbReference type="InterPro" id="IPR000847">
    <property type="entry name" value="LysR_HTH_N"/>
</dbReference>
<evidence type="ECO:0000259" key="5">
    <source>
        <dbReference type="PROSITE" id="PS50931"/>
    </source>
</evidence>
<evidence type="ECO:0000313" key="6">
    <source>
        <dbReference type="EMBL" id="SNX46107.1"/>
    </source>
</evidence>
<dbReference type="InterPro" id="IPR036390">
    <property type="entry name" value="WH_DNA-bd_sf"/>
</dbReference>
<dbReference type="Pfam" id="PF00126">
    <property type="entry name" value="HTH_1"/>
    <property type="match status" value="1"/>
</dbReference>
<keyword evidence="7" id="KW-1185">Reference proteome</keyword>
<dbReference type="InterPro" id="IPR005119">
    <property type="entry name" value="LysR_subst-bd"/>
</dbReference>
<accession>A0A240EBM0</accession>
<keyword evidence="2" id="KW-0805">Transcription regulation</keyword>
<gene>
    <name evidence="6" type="ORF">SAMN05421731_10854</name>
</gene>
<evidence type="ECO:0000256" key="4">
    <source>
        <dbReference type="ARBA" id="ARBA00023163"/>
    </source>
</evidence>
<evidence type="ECO:0000256" key="3">
    <source>
        <dbReference type="ARBA" id="ARBA00023125"/>
    </source>
</evidence>
<organism evidence="6 7">
    <name type="scientific">Acinetobacter puyangensis</name>
    <dbReference type="NCBI Taxonomy" id="1096779"/>
    <lineage>
        <taxon>Bacteria</taxon>
        <taxon>Pseudomonadati</taxon>
        <taxon>Pseudomonadota</taxon>
        <taxon>Gammaproteobacteria</taxon>
        <taxon>Moraxellales</taxon>
        <taxon>Moraxellaceae</taxon>
        <taxon>Acinetobacter</taxon>
    </lineage>
</organism>
<dbReference type="GO" id="GO:0003700">
    <property type="term" value="F:DNA-binding transcription factor activity"/>
    <property type="evidence" value="ECO:0007669"/>
    <property type="project" value="InterPro"/>
</dbReference>
<dbReference type="CDD" id="cd05466">
    <property type="entry name" value="PBP2_LTTR_substrate"/>
    <property type="match status" value="1"/>
</dbReference>
<dbReference type="EMBL" id="OANT01000008">
    <property type="protein sequence ID" value="SNX46107.1"/>
    <property type="molecule type" value="Genomic_DNA"/>
</dbReference>
<evidence type="ECO:0000256" key="1">
    <source>
        <dbReference type="ARBA" id="ARBA00009437"/>
    </source>
</evidence>
<dbReference type="OrthoDB" id="9785974at2"/>
<dbReference type="Proteomes" id="UP000219042">
    <property type="component" value="Unassembled WGS sequence"/>
</dbReference>
<dbReference type="PANTHER" id="PTHR30126">
    <property type="entry name" value="HTH-TYPE TRANSCRIPTIONAL REGULATOR"/>
    <property type="match status" value="1"/>
</dbReference>
<dbReference type="AlphaFoldDB" id="A0A240EBM0"/>
<dbReference type="SUPFAM" id="SSF46785">
    <property type="entry name" value="Winged helix' DNA-binding domain"/>
    <property type="match status" value="1"/>
</dbReference>
<name>A0A240EBM0_9GAMM</name>
<proteinExistence type="inferred from homology"/>
<protein>
    <submittedName>
        <fullName evidence="6">DNA-binding transcriptional regulator, LysR family</fullName>
    </submittedName>
</protein>
<dbReference type="Gene3D" id="3.40.190.290">
    <property type="match status" value="1"/>
</dbReference>
<dbReference type="Pfam" id="PF03466">
    <property type="entry name" value="LysR_substrate"/>
    <property type="match status" value="1"/>
</dbReference>
<dbReference type="Gene3D" id="1.10.10.10">
    <property type="entry name" value="Winged helix-like DNA-binding domain superfamily/Winged helix DNA-binding domain"/>
    <property type="match status" value="1"/>
</dbReference>
<keyword evidence="3 6" id="KW-0238">DNA-binding</keyword>
<comment type="similarity">
    <text evidence="1">Belongs to the LysR transcriptional regulatory family.</text>
</comment>
<reference evidence="7" key="1">
    <citation type="submission" date="2016-09" db="EMBL/GenBank/DDBJ databases">
        <authorList>
            <person name="Varghese N."/>
            <person name="Submissions S."/>
        </authorList>
    </citation>
    <scope>NUCLEOTIDE SEQUENCE [LARGE SCALE GENOMIC DNA]</scope>
    <source>
        <strain evidence="7">ANC 4466</strain>
    </source>
</reference>
<dbReference type="SUPFAM" id="SSF53850">
    <property type="entry name" value="Periplasmic binding protein-like II"/>
    <property type="match status" value="1"/>
</dbReference>
<dbReference type="PROSITE" id="PS50931">
    <property type="entry name" value="HTH_LYSR"/>
    <property type="match status" value="1"/>
</dbReference>
<dbReference type="RefSeq" id="WP_097079859.1">
    <property type="nucleotide sequence ID" value="NZ_BAABHT010000001.1"/>
</dbReference>
<dbReference type="InterPro" id="IPR036388">
    <property type="entry name" value="WH-like_DNA-bd_sf"/>
</dbReference>
<feature type="domain" description="HTH lysR-type" evidence="5">
    <location>
        <begin position="4"/>
        <end position="61"/>
    </location>
</feature>
<dbReference type="PANTHER" id="PTHR30126:SF40">
    <property type="entry name" value="HTH-TYPE TRANSCRIPTIONAL REGULATOR GLTR"/>
    <property type="match status" value="1"/>
</dbReference>
<keyword evidence="4" id="KW-0804">Transcription</keyword>
<sequence>MINIDLSDIQAFIVTADLGSISAAAQHLGHLQSNMTVKIKKIENHYKHALFLRKARGVELTPKGKIIYQHYKKLLVIWDETERAIINQNNVLRFGINLTMRGNQFAYLVQEIHQQYDDLSFTFKTGNTKTLEQEVIDGVLDFAYIYGEKNNKNLNYLAHGEEELVLIGQNLQHDLAKNLASHKILCLSKDCCYMTILDNLYQQFTLPLPEKIYISELEDLIALSQLGLGIALIARSLTTKYEVKQYIEIPEQYRSMKGYIISRKQHQFSPLEQQFIEASRSKSLL</sequence>
<dbReference type="GO" id="GO:0000976">
    <property type="term" value="F:transcription cis-regulatory region binding"/>
    <property type="evidence" value="ECO:0007669"/>
    <property type="project" value="TreeGrafter"/>
</dbReference>
<evidence type="ECO:0000313" key="7">
    <source>
        <dbReference type="Proteomes" id="UP000219042"/>
    </source>
</evidence>